<name>A0A6F8YAS5_9ACTN</name>
<evidence type="ECO:0000256" key="7">
    <source>
        <dbReference type="SAM" id="Phobius"/>
    </source>
</evidence>
<reference evidence="9 10" key="2">
    <citation type="submission" date="2020-03" db="EMBL/GenBank/DDBJ databases">
        <authorList>
            <person name="Ichikawa N."/>
            <person name="Kimura A."/>
            <person name="Kitahashi Y."/>
            <person name="Uohara A."/>
        </authorList>
    </citation>
    <scope>NUCLEOTIDE SEQUENCE [LARGE SCALE GENOMIC DNA]</scope>
    <source>
        <strain evidence="9 10">NBRC 105367</strain>
    </source>
</reference>
<keyword evidence="4 7" id="KW-1133">Transmembrane helix</keyword>
<evidence type="ECO:0000256" key="1">
    <source>
        <dbReference type="ARBA" id="ARBA00004141"/>
    </source>
</evidence>
<dbReference type="Pfam" id="PF04138">
    <property type="entry name" value="GtrA_DPMS_TM"/>
    <property type="match status" value="1"/>
</dbReference>
<protein>
    <recommendedName>
        <fullName evidence="8">GtrA/DPMS transmembrane domain-containing protein</fullName>
    </recommendedName>
</protein>
<dbReference type="InterPro" id="IPR051401">
    <property type="entry name" value="GtrA_CellWall_Glycosyl"/>
</dbReference>
<feature type="domain" description="GtrA/DPMS transmembrane" evidence="8">
    <location>
        <begin position="17"/>
        <end position="131"/>
    </location>
</feature>
<keyword evidence="10" id="KW-1185">Reference proteome</keyword>
<dbReference type="PANTHER" id="PTHR38459:SF1">
    <property type="entry name" value="PROPHAGE BACTOPRENOL-LINKED GLUCOSE TRANSLOCASE HOMOLOG"/>
    <property type="match status" value="1"/>
</dbReference>
<evidence type="ECO:0000313" key="10">
    <source>
        <dbReference type="Proteomes" id="UP000503011"/>
    </source>
</evidence>
<evidence type="ECO:0000256" key="5">
    <source>
        <dbReference type="ARBA" id="ARBA00023136"/>
    </source>
</evidence>
<evidence type="ECO:0000256" key="2">
    <source>
        <dbReference type="ARBA" id="ARBA00009399"/>
    </source>
</evidence>
<keyword evidence="3 7" id="KW-0812">Transmembrane</keyword>
<dbReference type="EMBL" id="AP022871">
    <property type="protein sequence ID" value="BCB83234.1"/>
    <property type="molecule type" value="Genomic_DNA"/>
</dbReference>
<comment type="subcellular location">
    <subcellularLocation>
        <location evidence="1">Membrane</location>
        <topology evidence="1">Multi-pass membrane protein</topology>
    </subcellularLocation>
</comment>
<feature type="transmembrane region" description="Helical" evidence="7">
    <location>
        <begin position="20"/>
        <end position="39"/>
    </location>
</feature>
<comment type="similarity">
    <text evidence="2">Belongs to the GtrA family.</text>
</comment>
<evidence type="ECO:0000256" key="4">
    <source>
        <dbReference type="ARBA" id="ARBA00022989"/>
    </source>
</evidence>
<evidence type="ECO:0000256" key="3">
    <source>
        <dbReference type="ARBA" id="ARBA00022692"/>
    </source>
</evidence>
<dbReference type="GO" id="GO:0000271">
    <property type="term" value="P:polysaccharide biosynthetic process"/>
    <property type="evidence" value="ECO:0007669"/>
    <property type="project" value="InterPro"/>
</dbReference>
<feature type="transmembrane region" description="Helical" evidence="7">
    <location>
        <begin position="90"/>
        <end position="114"/>
    </location>
</feature>
<accession>A0A6F8YAS5</accession>
<evidence type="ECO:0000313" key="9">
    <source>
        <dbReference type="EMBL" id="BCB83234.1"/>
    </source>
</evidence>
<reference evidence="9 10" key="1">
    <citation type="submission" date="2020-03" db="EMBL/GenBank/DDBJ databases">
        <title>Whole genome shotgun sequence of Phytohabitans suffuscus NBRC 105367.</title>
        <authorList>
            <person name="Komaki H."/>
            <person name="Tamura T."/>
        </authorList>
    </citation>
    <scope>NUCLEOTIDE SEQUENCE [LARGE SCALE GENOMIC DNA]</scope>
    <source>
        <strain evidence="9 10">NBRC 105367</strain>
    </source>
</reference>
<sequence length="311" mass="34750">MDRRQRLALLSEHPLPRFVALAAVGFAFDLTMLALLNRYTPLPDAATVTLAFWATYALNFVLNRRFAFQADEQAVGPQLARFMPQVLGDYLLTLTGVLALQAIGLPLITARIAAGATNLAFNYTLYRWWTFRRGGTDARTSPRPEEHEDRQVTDGLGIGAGHGTKRRARTALTMDTSRNPWTCQIHGLRVTPPRCLPRLCANGVRGTRCMTLLDLRPAPDQARQTSESQKAPQSVQTLVATAIVIVLVWRWRRFDSGRAGGCLMRLGGRGRDRCQRERRGKAHYGCHFTHGSFHPVLTECLPGFAYPRPSR</sequence>
<dbReference type="AlphaFoldDB" id="A0A6F8YAS5"/>
<evidence type="ECO:0000256" key="6">
    <source>
        <dbReference type="SAM" id="MobiDB-lite"/>
    </source>
</evidence>
<feature type="region of interest" description="Disordered" evidence="6">
    <location>
        <begin position="136"/>
        <end position="165"/>
    </location>
</feature>
<organism evidence="9 10">
    <name type="scientific">Phytohabitans suffuscus</name>
    <dbReference type="NCBI Taxonomy" id="624315"/>
    <lineage>
        <taxon>Bacteria</taxon>
        <taxon>Bacillati</taxon>
        <taxon>Actinomycetota</taxon>
        <taxon>Actinomycetes</taxon>
        <taxon>Micromonosporales</taxon>
        <taxon>Micromonosporaceae</taxon>
    </lineage>
</organism>
<feature type="compositionally biased region" description="Basic and acidic residues" evidence="6">
    <location>
        <begin position="136"/>
        <end position="152"/>
    </location>
</feature>
<dbReference type="PANTHER" id="PTHR38459">
    <property type="entry name" value="PROPHAGE BACTOPRENOL-LINKED GLUCOSE TRANSLOCASE HOMOLOG"/>
    <property type="match status" value="1"/>
</dbReference>
<gene>
    <name evidence="9" type="ORF">Psuf_005470</name>
</gene>
<feature type="transmembrane region" description="Helical" evidence="7">
    <location>
        <begin position="45"/>
        <end position="62"/>
    </location>
</feature>
<keyword evidence="5 7" id="KW-0472">Membrane</keyword>
<evidence type="ECO:0000259" key="8">
    <source>
        <dbReference type="Pfam" id="PF04138"/>
    </source>
</evidence>
<dbReference type="GO" id="GO:0005886">
    <property type="term" value="C:plasma membrane"/>
    <property type="evidence" value="ECO:0007669"/>
    <property type="project" value="TreeGrafter"/>
</dbReference>
<dbReference type="KEGG" id="psuu:Psuf_005470"/>
<dbReference type="Proteomes" id="UP000503011">
    <property type="component" value="Chromosome"/>
</dbReference>
<proteinExistence type="inferred from homology"/>
<dbReference type="InterPro" id="IPR007267">
    <property type="entry name" value="GtrA_DPMS_TM"/>
</dbReference>